<sequence>MTALVVVAKACIPGRVKTRLSPPFSLEEAAEIAAASLADTLATVASLAARRILYFDGEPDGTCPAGFEVIPQRQGSLDERIAALFDILDEPTLLIGMDTPQVRVADLVWPVETDAVIGMAADGGFWMLGMRQPCGDVVRGVPMSRADTGALQRAALERAGLSVREASVLRDVDEAGDAQEVAALVPQSRFARAVAAASARRSAA</sequence>
<dbReference type="PANTHER" id="PTHR36529:SF1">
    <property type="entry name" value="GLYCOSYLTRANSFERASE"/>
    <property type="match status" value="1"/>
</dbReference>
<dbReference type="Gene3D" id="3.90.550.10">
    <property type="entry name" value="Spore Coat Polysaccharide Biosynthesis Protein SpsA, Chain A"/>
    <property type="match status" value="1"/>
</dbReference>
<dbReference type="EMBL" id="BAAAPK010000001">
    <property type="protein sequence ID" value="GAA1684502.1"/>
    <property type="molecule type" value="Genomic_DNA"/>
</dbReference>
<comment type="caution">
    <text evidence="1">The sequence shown here is derived from an EMBL/GenBank/DDBJ whole genome shotgun (WGS) entry which is preliminary data.</text>
</comment>
<name>A0ABN2HAA4_9MICO</name>
<protein>
    <submittedName>
        <fullName evidence="1">DUF2064 domain-containing protein</fullName>
    </submittedName>
</protein>
<evidence type="ECO:0000313" key="2">
    <source>
        <dbReference type="Proteomes" id="UP001500596"/>
    </source>
</evidence>
<keyword evidence="2" id="KW-1185">Reference proteome</keyword>
<dbReference type="InterPro" id="IPR018641">
    <property type="entry name" value="Trfase_1_rSAM/seldom-assoc"/>
</dbReference>
<dbReference type="Proteomes" id="UP001500596">
    <property type="component" value="Unassembled WGS sequence"/>
</dbReference>
<dbReference type="Pfam" id="PF09837">
    <property type="entry name" value="DUF2064"/>
    <property type="match status" value="1"/>
</dbReference>
<reference evidence="1 2" key="1">
    <citation type="journal article" date="2019" name="Int. J. Syst. Evol. Microbiol.">
        <title>The Global Catalogue of Microorganisms (GCM) 10K type strain sequencing project: providing services to taxonomists for standard genome sequencing and annotation.</title>
        <authorList>
            <consortium name="The Broad Institute Genomics Platform"/>
            <consortium name="The Broad Institute Genome Sequencing Center for Infectious Disease"/>
            <person name="Wu L."/>
            <person name="Ma J."/>
        </authorList>
    </citation>
    <scope>NUCLEOTIDE SEQUENCE [LARGE SCALE GENOMIC DNA]</scope>
    <source>
        <strain evidence="1 2">JCM 15575</strain>
    </source>
</reference>
<dbReference type="InterPro" id="IPR029044">
    <property type="entry name" value="Nucleotide-diphossugar_trans"/>
</dbReference>
<organism evidence="1 2">
    <name type="scientific">Microbacterium lacus</name>
    <dbReference type="NCBI Taxonomy" id="415217"/>
    <lineage>
        <taxon>Bacteria</taxon>
        <taxon>Bacillati</taxon>
        <taxon>Actinomycetota</taxon>
        <taxon>Actinomycetes</taxon>
        <taxon>Micrococcales</taxon>
        <taxon>Microbacteriaceae</taxon>
        <taxon>Microbacterium</taxon>
    </lineage>
</organism>
<evidence type="ECO:0000313" key="1">
    <source>
        <dbReference type="EMBL" id="GAA1684502.1"/>
    </source>
</evidence>
<gene>
    <name evidence="1" type="ORF">GCM10009807_30370</name>
</gene>
<dbReference type="PANTHER" id="PTHR36529">
    <property type="entry name" value="SLL1095 PROTEIN"/>
    <property type="match status" value="1"/>
</dbReference>
<dbReference type="SUPFAM" id="SSF53448">
    <property type="entry name" value="Nucleotide-diphospho-sugar transferases"/>
    <property type="match status" value="1"/>
</dbReference>
<dbReference type="RefSeq" id="WP_344055726.1">
    <property type="nucleotide sequence ID" value="NZ_BAAAPK010000001.1"/>
</dbReference>
<accession>A0ABN2HAA4</accession>
<proteinExistence type="predicted"/>